<sequence>MLPPDQWGSDEPAPPYDVPRGTCPRCGSDQVVHLVIGMPASPEEFGSGPDWVSWVGCIHPGFDRSCADCGHTWDARLDGANDE</sequence>
<keyword evidence="3" id="KW-1185">Reference proteome</keyword>
<comment type="caution">
    <text evidence="2">The sequence shown here is derived from an EMBL/GenBank/DDBJ whole genome shotgun (WGS) entry which is preliminary data.</text>
</comment>
<dbReference type="OrthoDB" id="3788533at2"/>
<protein>
    <submittedName>
        <fullName evidence="2">Uncharacterized protein</fullName>
    </submittedName>
</protein>
<proteinExistence type="predicted"/>
<dbReference type="EMBL" id="SDKM01000009">
    <property type="protein sequence ID" value="RYP86933.1"/>
    <property type="molecule type" value="Genomic_DNA"/>
</dbReference>
<dbReference type="AlphaFoldDB" id="A0A4Q4ZFN2"/>
<reference evidence="2 3" key="1">
    <citation type="submission" date="2019-01" db="EMBL/GenBank/DDBJ databases">
        <title>Nocardioides guangzhouensis sp. nov., an actinobacterium isolated from soil.</title>
        <authorList>
            <person name="Fu Y."/>
            <person name="Cai Y."/>
            <person name="Lin Z."/>
            <person name="Chen P."/>
        </authorList>
    </citation>
    <scope>NUCLEOTIDE SEQUENCE [LARGE SCALE GENOMIC DNA]</scope>
    <source>
        <strain evidence="2 3">130</strain>
    </source>
</reference>
<evidence type="ECO:0000313" key="2">
    <source>
        <dbReference type="EMBL" id="RYP86933.1"/>
    </source>
</evidence>
<gene>
    <name evidence="2" type="ORF">EKO23_07660</name>
</gene>
<accession>A0A4Q4ZFN2</accession>
<evidence type="ECO:0000313" key="3">
    <source>
        <dbReference type="Proteomes" id="UP000295198"/>
    </source>
</evidence>
<evidence type="ECO:0000256" key="1">
    <source>
        <dbReference type="SAM" id="MobiDB-lite"/>
    </source>
</evidence>
<name>A0A4Q4ZFN2_9ACTN</name>
<feature type="region of interest" description="Disordered" evidence="1">
    <location>
        <begin position="1"/>
        <end position="21"/>
    </location>
</feature>
<dbReference type="Proteomes" id="UP000295198">
    <property type="component" value="Unassembled WGS sequence"/>
</dbReference>
<organism evidence="2 3">
    <name type="scientific">Nocardioides guangzhouensis</name>
    <dbReference type="NCBI Taxonomy" id="2497878"/>
    <lineage>
        <taxon>Bacteria</taxon>
        <taxon>Bacillati</taxon>
        <taxon>Actinomycetota</taxon>
        <taxon>Actinomycetes</taxon>
        <taxon>Propionibacteriales</taxon>
        <taxon>Nocardioidaceae</taxon>
        <taxon>Nocardioides</taxon>
    </lineage>
</organism>